<accession>A0A238KIS0</accession>
<dbReference type="InterPro" id="IPR001789">
    <property type="entry name" value="Sig_transdc_resp-reg_receiver"/>
</dbReference>
<gene>
    <name evidence="4" type="ORF">MAA8898_02679</name>
</gene>
<dbReference type="EMBL" id="FXYF01000006">
    <property type="protein sequence ID" value="SMX42661.1"/>
    <property type="molecule type" value="Genomic_DNA"/>
</dbReference>
<evidence type="ECO:0000256" key="1">
    <source>
        <dbReference type="ARBA" id="ARBA00022553"/>
    </source>
</evidence>
<dbReference type="PANTHER" id="PTHR44591:SF3">
    <property type="entry name" value="RESPONSE REGULATORY DOMAIN-CONTAINING PROTEIN"/>
    <property type="match status" value="1"/>
</dbReference>
<dbReference type="PROSITE" id="PS50110">
    <property type="entry name" value="RESPONSE_REGULATORY"/>
    <property type="match status" value="1"/>
</dbReference>
<dbReference type="PANTHER" id="PTHR44591">
    <property type="entry name" value="STRESS RESPONSE REGULATOR PROTEIN 1"/>
    <property type="match status" value="1"/>
</dbReference>
<organism evidence="4 5">
    <name type="scientific">Maliponia aquimaris</name>
    <dbReference type="NCBI Taxonomy" id="1673631"/>
    <lineage>
        <taxon>Bacteria</taxon>
        <taxon>Pseudomonadati</taxon>
        <taxon>Pseudomonadota</taxon>
        <taxon>Alphaproteobacteria</taxon>
        <taxon>Rhodobacterales</taxon>
        <taxon>Paracoccaceae</taxon>
        <taxon>Maliponia</taxon>
    </lineage>
</organism>
<dbReference type="Proteomes" id="UP000207598">
    <property type="component" value="Unassembled WGS sequence"/>
</dbReference>
<dbReference type="InterPro" id="IPR050595">
    <property type="entry name" value="Bact_response_regulator"/>
</dbReference>
<dbReference type="SMART" id="SM00448">
    <property type="entry name" value="REC"/>
    <property type="match status" value="1"/>
</dbReference>
<protein>
    <submittedName>
        <fullName evidence="4">Response regulator FixJ</fullName>
    </submittedName>
</protein>
<keyword evidence="1 2" id="KW-0597">Phosphoprotein</keyword>
<reference evidence="4 5" key="1">
    <citation type="submission" date="2017-05" db="EMBL/GenBank/DDBJ databases">
        <authorList>
            <person name="Song R."/>
            <person name="Chenine A.L."/>
            <person name="Ruprecht R.M."/>
        </authorList>
    </citation>
    <scope>NUCLEOTIDE SEQUENCE [LARGE SCALE GENOMIC DNA]</scope>
    <source>
        <strain evidence="4 5">CECT 8898</strain>
    </source>
</reference>
<name>A0A238KIS0_9RHOB</name>
<evidence type="ECO:0000313" key="4">
    <source>
        <dbReference type="EMBL" id="SMX42661.1"/>
    </source>
</evidence>
<dbReference type="InterPro" id="IPR011006">
    <property type="entry name" value="CheY-like_superfamily"/>
</dbReference>
<proteinExistence type="predicted"/>
<dbReference type="AlphaFoldDB" id="A0A238KIS0"/>
<sequence length="132" mass="14583">MKLLVIADDNLPLVEVLEQVALDAGWSVVTCSDGKELVDVLNELTESAFVLVDINMPELDGVEVAQCLGQFAQLPEIRLRFMTGGADSLAVAARMIAKARDREPGQTLYKPISIERFRQVLAEEERHLESMA</sequence>
<feature type="domain" description="Response regulatory" evidence="3">
    <location>
        <begin position="3"/>
        <end position="125"/>
    </location>
</feature>
<dbReference type="Gene3D" id="3.40.50.2300">
    <property type="match status" value="1"/>
</dbReference>
<evidence type="ECO:0000256" key="2">
    <source>
        <dbReference type="PROSITE-ProRule" id="PRU00169"/>
    </source>
</evidence>
<feature type="modified residue" description="4-aspartylphosphate" evidence="2">
    <location>
        <position position="53"/>
    </location>
</feature>
<evidence type="ECO:0000259" key="3">
    <source>
        <dbReference type="PROSITE" id="PS50110"/>
    </source>
</evidence>
<dbReference type="SUPFAM" id="SSF52172">
    <property type="entry name" value="CheY-like"/>
    <property type="match status" value="1"/>
</dbReference>
<dbReference type="GO" id="GO:0000160">
    <property type="term" value="P:phosphorelay signal transduction system"/>
    <property type="evidence" value="ECO:0007669"/>
    <property type="project" value="InterPro"/>
</dbReference>
<evidence type="ECO:0000313" key="5">
    <source>
        <dbReference type="Proteomes" id="UP000207598"/>
    </source>
</evidence>
<dbReference type="RefSeq" id="WP_176445154.1">
    <property type="nucleotide sequence ID" value="NZ_FXYF01000006.1"/>
</dbReference>
<dbReference type="Pfam" id="PF00072">
    <property type="entry name" value="Response_reg"/>
    <property type="match status" value="1"/>
</dbReference>
<keyword evidence="5" id="KW-1185">Reference proteome</keyword>